<dbReference type="Gene3D" id="3.40.50.720">
    <property type="entry name" value="NAD(P)-binding Rossmann-like Domain"/>
    <property type="match status" value="1"/>
</dbReference>
<dbReference type="EMBL" id="JAQQWP010000004">
    <property type="protein sequence ID" value="KAK8120900.1"/>
    <property type="molecule type" value="Genomic_DNA"/>
</dbReference>
<dbReference type="GO" id="GO:0005783">
    <property type="term" value="C:endoplasmic reticulum"/>
    <property type="evidence" value="ECO:0007669"/>
    <property type="project" value="TreeGrafter"/>
</dbReference>
<dbReference type="InterPro" id="IPR002347">
    <property type="entry name" value="SDR_fam"/>
</dbReference>
<keyword evidence="2" id="KW-0521">NADP</keyword>
<evidence type="ECO:0000256" key="2">
    <source>
        <dbReference type="ARBA" id="ARBA00022857"/>
    </source>
</evidence>
<dbReference type="SUPFAM" id="SSF51735">
    <property type="entry name" value="NAD(P)-binding Rossmann-fold domains"/>
    <property type="match status" value="1"/>
</dbReference>
<evidence type="ECO:0000256" key="4">
    <source>
        <dbReference type="RuleBase" id="RU000363"/>
    </source>
</evidence>
<evidence type="ECO:0000313" key="6">
    <source>
        <dbReference type="Proteomes" id="UP001392437"/>
    </source>
</evidence>
<organism evidence="5 6">
    <name type="scientific">Apiospora kogelbergensis</name>
    <dbReference type="NCBI Taxonomy" id="1337665"/>
    <lineage>
        <taxon>Eukaryota</taxon>
        <taxon>Fungi</taxon>
        <taxon>Dikarya</taxon>
        <taxon>Ascomycota</taxon>
        <taxon>Pezizomycotina</taxon>
        <taxon>Sordariomycetes</taxon>
        <taxon>Xylariomycetidae</taxon>
        <taxon>Amphisphaeriales</taxon>
        <taxon>Apiosporaceae</taxon>
        <taxon>Apiospora</taxon>
    </lineage>
</organism>
<dbReference type="InterPro" id="IPR036291">
    <property type="entry name" value="NAD(P)-bd_dom_sf"/>
</dbReference>
<evidence type="ECO:0000256" key="1">
    <source>
        <dbReference type="ARBA" id="ARBA00006484"/>
    </source>
</evidence>
<keyword evidence="3" id="KW-0560">Oxidoreductase</keyword>
<protein>
    <submittedName>
        <fullName evidence="5">NAD(P)-binding protein</fullName>
    </submittedName>
</protein>
<keyword evidence="6" id="KW-1185">Reference proteome</keyword>
<dbReference type="Pfam" id="PF00106">
    <property type="entry name" value="adh_short"/>
    <property type="match status" value="1"/>
</dbReference>
<dbReference type="GO" id="GO:0000140">
    <property type="term" value="F:acylglycerone-phosphate reductase (NADP+) activity"/>
    <property type="evidence" value="ECO:0007669"/>
    <property type="project" value="TreeGrafter"/>
</dbReference>
<dbReference type="PRINTS" id="PR00081">
    <property type="entry name" value="GDHRDH"/>
</dbReference>
<feature type="non-terminal residue" evidence="5">
    <location>
        <position position="1"/>
    </location>
</feature>
<dbReference type="PANTHER" id="PTHR44169:SF6">
    <property type="entry name" value="NADPH-DEPENDENT 1-ACYLDIHYDROXYACETONE PHOSPHATE REDUCTASE"/>
    <property type="match status" value="1"/>
</dbReference>
<reference evidence="5 6" key="1">
    <citation type="submission" date="2023-01" db="EMBL/GenBank/DDBJ databases">
        <title>Analysis of 21 Apiospora genomes using comparative genomics revels a genus with tremendous synthesis potential of carbohydrate active enzymes and secondary metabolites.</title>
        <authorList>
            <person name="Sorensen T."/>
        </authorList>
    </citation>
    <scope>NUCLEOTIDE SEQUENCE [LARGE SCALE GENOMIC DNA]</scope>
    <source>
        <strain evidence="5 6">CBS 117206</strain>
    </source>
</reference>
<proteinExistence type="inferred from homology"/>
<comment type="caution">
    <text evidence="5">The sequence shown here is derived from an EMBL/GenBank/DDBJ whole genome shotgun (WGS) entry which is preliminary data.</text>
</comment>
<dbReference type="PANTHER" id="PTHR44169">
    <property type="entry name" value="NADPH-DEPENDENT 1-ACYLDIHYDROXYACETONE PHOSPHATE REDUCTASE"/>
    <property type="match status" value="1"/>
</dbReference>
<dbReference type="GO" id="GO:0005811">
    <property type="term" value="C:lipid droplet"/>
    <property type="evidence" value="ECO:0007669"/>
    <property type="project" value="TreeGrafter"/>
</dbReference>
<dbReference type="GO" id="GO:0019433">
    <property type="term" value="P:triglyceride catabolic process"/>
    <property type="evidence" value="ECO:0007669"/>
    <property type="project" value="TreeGrafter"/>
</dbReference>
<dbReference type="PRINTS" id="PR00080">
    <property type="entry name" value="SDRFAMILY"/>
</dbReference>
<evidence type="ECO:0000313" key="5">
    <source>
        <dbReference type="EMBL" id="KAK8120900.1"/>
    </source>
</evidence>
<gene>
    <name evidence="5" type="ORF">PG999_005020</name>
</gene>
<accession>A0AAW0R0Y9</accession>
<sequence>FHVIATARSKTALTEIAKHGLRAVELDVTSAASIAACRESVGRLTSKLDVLVNNAGRGLVVPATDINIDDARAVYETNVFGVMAMVEAFVDLLMPARGLIINVASVSAVVPYVFGSVYASSKAALASYSRTLRQELRPLGVRVMVAMAGAVRSNMGNETVVKGHLPDDSLYARVRHLYEARRGFSQRQTTGPMSTDVFASRLVDSALAMEMPSFWRPWFGRPDWFWCGGMAQLLYWGSLFGEWVLDIGAWRKFGLVELEHLVMIDGQSGVKATTEHMKVQ</sequence>
<dbReference type="Proteomes" id="UP001392437">
    <property type="component" value="Unassembled WGS sequence"/>
</dbReference>
<name>A0AAW0R0Y9_9PEZI</name>
<dbReference type="GO" id="GO:0006654">
    <property type="term" value="P:phosphatidic acid biosynthetic process"/>
    <property type="evidence" value="ECO:0007669"/>
    <property type="project" value="TreeGrafter"/>
</dbReference>
<dbReference type="InterPro" id="IPR020904">
    <property type="entry name" value="Sc_DH/Rdtase_CS"/>
</dbReference>
<dbReference type="AlphaFoldDB" id="A0AAW0R0Y9"/>
<dbReference type="PROSITE" id="PS00061">
    <property type="entry name" value="ADH_SHORT"/>
    <property type="match status" value="1"/>
</dbReference>
<comment type="similarity">
    <text evidence="1 4">Belongs to the short-chain dehydrogenases/reductases (SDR) family.</text>
</comment>
<dbReference type="GO" id="GO:0004806">
    <property type="term" value="F:triacylglycerol lipase activity"/>
    <property type="evidence" value="ECO:0007669"/>
    <property type="project" value="TreeGrafter"/>
</dbReference>
<evidence type="ECO:0000256" key="3">
    <source>
        <dbReference type="ARBA" id="ARBA00023002"/>
    </source>
</evidence>